<evidence type="ECO:0000313" key="1">
    <source>
        <dbReference type="EMBL" id="KAJ9108680.1"/>
    </source>
</evidence>
<name>A0ACC2WBG7_9TREE</name>
<dbReference type="Proteomes" id="UP001230649">
    <property type="component" value="Unassembled WGS sequence"/>
</dbReference>
<accession>A0ACC2WBG7</accession>
<keyword evidence="2" id="KW-1185">Reference proteome</keyword>
<sequence>MSLFEIVLHGVQAFLAFITLCCVGSLAHFQHKWHIGISGLSVFLILTTLILLFLPLTMLLPPLLNKRYDTLERITTLLKEPRVRWVLAGTGAGVAAIDAISISASAGM</sequence>
<reference evidence="1" key="1">
    <citation type="submission" date="2023-04" db="EMBL/GenBank/DDBJ databases">
        <title>Draft Genome sequencing of Naganishia species isolated from polar environments using Oxford Nanopore Technology.</title>
        <authorList>
            <person name="Leo P."/>
            <person name="Venkateswaran K."/>
        </authorList>
    </citation>
    <scope>NUCLEOTIDE SEQUENCE</scope>
    <source>
        <strain evidence="1">MNA-CCFEE 5262</strain>
    </source>
</reference>
<protein>
    <submittedName>
        <fullName evidence="1">Uncharacterized protein</fullName>
    </submittedName>
</protein>
<dbReference type="EMBL" id="JASBWS010000030">
    <property type="protein sequence ID" value="KAJ9108680.1"/>
    <property type="molecule type" value="Genomic_DNA"/>
</dbReference>
<gene>
    <name evidence="1" type="ORF">QFC20_003379</name>
</gene>
<comment type="caution">
    <text evidence="1">The sequence shown here is derived from an EMBL/GenBank/DDBJ whole genome shotgun (WGS) entry which is preliminary data.</text>
</comment>
<evidence type="ECO:0000313" key="2">
    <source>
        <dbReference type="Proteomes" id="UP001230649"/>
    </source>
</evidence>
<proteinExistence type="predicted"/>
<organism evidence="1 2">
    <name type="scientific">Naganishia adeliensis</name>
    <dbReference type="NCBI Taxonomy" id="92952"/>
    <lineage>
        <taxon>Eukaryota</taxon>
        <taxon>Fungi</taxon>
        <taxon>Dikarya</taxon>
        <taxon>Basidiomycota</taxon>
        <taxon>Agaricomycotina</taxon>
        <taxon>Tremellomycetes</taxon>
        <taxon>Filobasidiales</taxon>
        <taxon>Filobasidiaceae</taxon>
        <taxon>Naganishia</taxon>
    </lineage>
</organism>